<proteinExistence type="predicted"/>
<evidence type="ECO:0000313" key="4">
    <source>
        <dbReference type="Proteomes" id="UP001153737"/>
    </source>
</evidence>
<sequence>MKNLLLFHCDICDNNSNSFISEIISFFSGHLKNETPVQNVQITPLQESFTIENTESDGIFHLPHSNVTVPDITQQENYYLPQNTINQYCCQGCKDNALKAKEDRKTQKKRHGSLYTDFEINFPINDSTDLEKFEDILKQEEHFDAAVIELAKLGGENKYNFVKRVMSSLLSNEKATEFSWLGRKGKRPFHNLLMAKLVLNAAEKAHEAKDQKETENSLQSWLEQARERRQQSSSKRI</sequence>
<accession>A0A9N9X169</accession>
<organism evidence="3 4">
    <name type="scientific">Phaedon cochleariae</name>
    <name type="common">Mustard beetle</name>
    <dbReference type="NCBI Taxonomy" id="80249"/>
    <lineage>
        <taxon>Eukaryota</taxon>
        <taxon>Metazoa</taxon>
        <taxon>Ecdysozoa</taxon>
        <taxon>Arthropoda</taxon>
        <taxon>Hexapoda</taxon>
        <taxon>Insecta</taxon>
        <taxon>Pterygota</taxon>
        <taxon>Neoptera</taxon>
        <taxon>Endopterygota</taxon>
        <taxon>Coleoptera</taxon>
        <taxon>Polyphaga</taxon>
        <taxon>Cucujiformia</taxon>
        <taxon>Chrysomeloidea</taxon>
        <taxon>Chrysomelidae</taxon>
        <taxon>Chrysomelinae</taxon>
        <taxon>Chrysomelini</taxon>
        <taxon>Phaedon</taxon>
    </lineage>
</organism>
<feature type="domain" description="DUF4806" evidence="2">
    <location>
        <begin position="120"/>
        <end position="194"/>
    </location>
</feature>
<dbReference type="EMBL" id="OU896718">
    <property type="protein sequence ID" value="CAG9815536.1"/>
    <property type="molecule type" value="Genomic_DNA"/>
</dbReference>
<reference evidence="3" key="2">
    <citation type="submission" date="2022-10" db="EMBL/GenBank/DDBJ databases">
        <authorList>
            <consortium name="ENA_rothamsted_submissions"/>
            <consortium name="culmorum"/>
            <person name="King R."/>
        </authorList>
    </citation>
    <scope>NUCLEOTIDE SEQUENCE</scope>
</reference>
<dbReference type="Pfam" id="PF16064">
    <property type="entry name" value="DUF4806"/>
    <property type="match status" value="1"/>
</dbReference>
<dbReference type="PANTHER" id="PTHR34153:SF2">
    <property type="entry name" value="SI:CH211-262H13.3-RELATED"/>
    <property type="match status" value="1"/>
</dbReference>
<protein>
    <recommendedName>
        <fullName evidence="2">DUF4806 domain-containing protein</fullName>
    </recommendedName>
</protein>
<dbReference type="InterPro" id="IPR032071">
    <property type="entry name" value="DUF4806"/>
</dbReference>
<evidence type="ECO:0000259" key="2">
    <source>
        <dbReference type="Pfam" id="PF16064"/>
    </source>
</evidence>
<gene>
    <name evidence="3" type="ORF">PHAECO_LOCUS3216</name>
</gene>
<reference evidence="3" key="1">
    <citation type="submission" date="2022-01" db="EMBL/GenBank/DDBJ databases">
        <authorList>
            <person name="King R."/>
        </authorList>
    </citation>
    <scope>NUCLEOTIDE SEQUENCE</scope>
</reference>
<dbReference type="PANTHER" id="PTHR34153">
    <property type="entry name" value="SI:CH211-262H13.3-RELATED-RELATED"/>
    <property type="match status" value="1"/>
</dbReference>
<evidence type="ECO:0000313" key="3">
    <source>
        <dbReference type="EMBL" id="CAG9815536.1"/>
    </source>
</evidence>
<feature type="region of interest" description="Disordered" evidence="1">
    <location>
        <begin position="207"/>
        <end position="237"/>
    </location>
</feature>
<name>A0A9N9X169_PHACE</name>
<dbReference type="OrthoDB" id="6747351at2759"/>
<evidence type="ECO:0000256" key="1">
    <source>
        <dbReference type="SAM" id="MobiDB-lite"/>
    </source>
</evidence>
<keyword evidence="4" id="KW-1185">Reference proteome</keyword>
<dbReference type="Proteomes" id="UP001153737">
    <property type="component" value="Chromosome 12"/>
</dbReference>
<dbReference type="AlphaFoldDB" id="A0A9N9X169"/>